<dbReference type="InterPro" id="IPR050126">
    <property type="entry name" value="Ap4A_hydrolase"/>
</dbReference>
<dbReference type="PANTHER" id="PTHR42850">
    <property type="entry name" value="METALLOPHOSPHOESTERASE"/>
    <property type="match status" value="1"/>
</dbReference>
<dbReference type="GO" id="GO:0016791">
    <property type="term" value="F:phosphatase activity"/>
    <property type="evidence" value="ECO:0007669"/>
    <property type="project" value="TreeGrafter"/>
</dbReference>
<dbReference type="GO" id="GO:0005737">
    <property type="term" value="C:cytoplasm"/>
    <property type="evidence" value="ECO:0007669"/>
    <property type="project" value="TreeGrafter"/>
</dbReference>
<dbReference type="InterPro" id="IPR004843">
    <property type="entry name" value="Calcineurin-like_PHP"/>
</dbReference>
<feature type="domain" description="Calcineurin-like phosphoesterase" evidence="1">
    <location>
        <begin position="18"/>
        <end position="142"/>
    </location>
</feature>
<dbReference type="Proteomes" id="UP000239446">
    <property type="component" value="Unassembled WGS sequence"/>
</dbReference>
<name>A0A2S6G2A1_9GAMM</name>
<dbReference type="InterPro" id="IPR029052">
    <property type="entry name" value="Metallo-depent_PP-like"/>
</dbReference>
<dbReference type="GO" id="GO:0008803">
    <property type="term" value="F:bis(5'-nucleosyl)-tetraphosphatase (symmetrical) activity"/>
    <property type="evidence" value="ECO:0007669"/>
    <property type="project" value="TreeGrafter"/>
</dbReference>
<evidence type="ECO:0000259" key="1">
    <source>
        <dbReference type="Pfam" id="PF00149"/>
    </source>
</evidence>
<evidence type="ECO:0000313" key="4">
    <source>
        <dbReference type="Proteomes" id="UP000239446"/>
    </source>
</evidence>
<dbReference type="PANTHER" id="PTHR42850:SF4">
    <property type="entry name" value="ZINC-DEPENDENT ENDOPOLYPHOSPHATASE"/>
    <property type="match status" value="1"/>
</dbReference>
<evidence type="ECO:0000313" key="2">
    <source>
        <dbReference type="EMBL" id="PPK49912.1"/>
    </source>
</evidence>
<dbReference type="Proteomes" id="UP000239648">
    <property type="component" value="Unassembled WGS sequence"/>
</dbReference>
<organism evidence="3 4">
    <name type="scientific">Marinobacter persicus</name>
    <dbReference type="NCBI Taxonomy" id="930118"/>
    <lineage>
        <taxon>Bacteria</taxon>
        <taxon>Pseudomonadati</taxon>
        <taxon>Pseudomonadota</taxon>
        <taxon>Gammaproteobacteria</taxon>
        <taxon>Pseudomonadales</taxon>
        <taxon>Marinobacteraceae</taxon>
        <taxon>Marinobacter</taxon>
    </lineage>
</organism>
<dbReference type="EMBL" id="PTIU01000044">
    <property type="protein sequence ID" value="PPK51588.1"/>
    <property type="molecule type" value="Genomic_DNA"/>
</dbReference>
<evidence type="ECO:0000313" key="3">
    <source>
        <dbReference type="EMBL" id="PPK51588.1"/>
    </source>
</evidence>
<sequence>MKLVTHQTIAPNPAGIDWVCGDVHGHLSMLQEQLKQAGFRFGMDRLFLLGDLIDRGPDSEATLNWALSTEGVFSVLGNHELMFLARSEHEAYRVKHRLIGGAWADDLSFGAYRRLSERCAREFPLSMTVPCGQHTVGLVHAQSPFDDWRQLQDADYSEKLAIDCTWPWDRAQGPEQVIAGVSAVMSGHIGTPEVVTRGNQIWIDTVEATGEFTLAPIEEIFTQTSSKFGRFEVSAP</sequence>
<reference evidence="3 4" key="2">
    <citation type="submission" date="2018-02" db="EMBL/GenBank/DDBJ databases">
        <title>Subsurface microbial communities from deep shales in Ohio and West Virginia, USA.</title>
        <authorList>
            <person name="Wrighton K."/>
        </authorList>
    </citation>
    <scope>NUCLEOTIDE SEQUENCE [LARGE SCALE GENOMIC DNA]</scope>
    <source>
        <strain evidence="3 4">UTICA-S1B9</strain>
    </source>
</reference>
<keyword evidence="5" id="KW-1185">Reference proteome</keyword>
<comment type="caution">
    <text evidence="3">The sequence shown here is derived from an EMBL/GenBank/DDBJ whole genome shotgun (WGS) entry which is preliminary data.</text>
</comment>
<dbReference type="RefSeq" id="WP_104417514.1">
    <property type="nucleotide sequence ID" value="NZ_PTIT01000043.1"/>
</dbReference>
<protein>
    <submittedName>
        <fullName evidence="3">Serine/threonine protein phosphatase 1</fullName>
    </submittedName>
</protein>
<dbReference type="AlphaFoldDB" id="A0A2S6G2A1"/>
<dbReference type="GO" id="GO:0110154">
    <property type="term" value="P:RNA decapping"/>
    <property type="evidence" value="ECO:0007669"/>
    <property type="project" value="TreeGrafter"/>
</dbReference>
<proteinExistence type="predicted"/>
<dbReference type="Pfam" id="PF00149">
    <property type="entry name" value="Metallophos"/>
    <property type="match status" value="1"/>
</dbReference>
<gene>
    <name evidence="3" type="ORF">B0H24_104415</name>
    <name evidence="2" type="ORF">BY455_14315</name>
</gene>
<dbReference type="Gene3D" id="3.60.21.10">
    <property type="match status" value="1"/>
</dbReference>
<dbReference type="OrthoDB" id="5296354at2"/>
<dbReference type="EMBL" id="PTIT01000043">
    <property type="protein sequence ID" value="PPK49912.1"/>
    <property type="molecule type" value="Genomic_DNA"/>
</dbReference>
<evidence type="ECO:0000313" key="5">
    <source>
        <dbReference type="Proteomes" id="UP000239648"/>
    </source>
</evidence>
<reference evidence="2 5" key="1">
    <citation type="submission" date="2018-02" db="EMBL/GenBank/DDBJ databases">
        <title>Deep subsurface shale carbon reservoir microbial communities from Ohio and West Virginia, USA.</title>
        <authorList>
            <person name="Wrighton K."/>
        </authorList>
    </citation>
    <scope>NUCLEOTIDE SEQUENCE [LARGE SCALE GENOMIC DNA]</scope>
    <source>
        <strain evidence="2 5">UTICA-S1B6</strain>
    </source>
</reference>
<accession>A0A2S6G2A1</accession>
<dbReference type="SUPFAM" id="SSF56300">
    <property type="entry name" value="Metallo-dependent phosphatases"/>
    <property type="match status" value="1"/>
</dbReference>